<dbReference type="GO" id="GO:0003993">
    <property type="term" value="F:acid phosphatase activity"/>
    <property type="evidence" value="ECO:0007669"/>
    <property type="project" value="InterPro"/>
</dbReference>
<dbReference type="Pfam" id="PF16656">
    <property type="entry name" value="Pur_ac_phosph_N"/>
    <property type="match status" value="1"/>
</dbReference>
<dbReference type="Pfam" id="PF00149">
    <property type="entry name" value="Metallophos"/>
    <property type="match status" value="1"/>
</dbReference>
<dbReference type="Gene3D" id="2.60.40.380">
    <property type="entry name" value="Purple acid phosphatase-like, N-terminal"/>
    <property type="match status" value="1"/>
</dbReference>
<dbReference type="InterPro" id="IPR029052">
    <property type="entry name" value="Metallo-depent_PP-like"/>
</dbReference>
<dbReference type="InterPro" id="IPR008963">
    <property type="entry name" value="Purple_acid_Pase-like_N"/>
</dbReference>
<comment type="caution">
    <text evidence="5">The sequence shown here is derived from an EMBL/GenBank/DDBJ whole genome shotgun (WGS) entry which is preliminary data.</text>
</comment>
<evidence type="ECO:0000256" key="1">
    <source>
        <dbReference type="ARBA" id="ARBA00022729"/>
    </source>
</evidence>
<dbReference type="SUPFAM" id="SSF56300">
    <property type="entry name" value="Metallo-dependent phosphatases"/>
    <property type="match status" value="1"/>
</dbReference>
<dbReference type="PROSITE" id="PS51257">
    <property type="entry name" value="PROKAR_LIPOPROTEIN"/>
    <property type="match status" value="1"/>
</dbReference>
<evidence type="ECO:0000259" key="4">
    <source>
        <dbReference type="Pfam" id="PF16656"/>
    </source>
</evidence>
<proteinExistence type="predicted"/>
<evidence type="ECO:0000313" key="5">
    <source>
        <dbReference type="EMBL" id="MBS5519160.1"/>
    </source>
</evidence>
<dbReference type="InterPro" id="IPR015914">
    <property type="entry name" value="PAPs_N"/>
</dbReference>
<dbReference type="EMBL" id="JAGZCZ010000002">
    <property type="protein sequence ID" value="MBS5519160.1"/>
    <property type="molecule type" value="Genomic_DNA"/>
</dbReference>
<protein>
    <submittedName>
        <fullName evidence="5">Metallophosphoesterase family protein</fullName>
    </submittedName>
</protein>
<accession>A0A943EDV3</accession>
<keyword evidence="1 2" id="KW-0732">Signal</keyword>
<evidence type="ECO:0000313" key="6">
    <source>
        <dbReference type="Proteomes" id="UP000754226"/>
    </source>
</evidence>
<gene>
    <name evidence="5" type="ORF">KHX13_02310</name>
</gene>
<organism evidence="5 6">
    <name type="scientific">Acidaminococcus intestini</name>
    <dbReference type="NCBI Taxonomy" id="187327"/>
    <lineage>
        <taxon>Bacteria</taxon>
        <taxon>Bacillati</taxon>
        <taxon>Bacillota</taxon>
        <taxon>Negativicutes</taxon>
        <taxon>Acidaminococcales</taxon>
        <taxon>Acidaminococcaceae</taxon>
        <taxon>Acidaminococcus</taxon>
    </lineage>
</organism>
<feature type="signal peptide" evidence="2">
    <location>
        <begin position="1"/>
        <end position="22"/>
    </location>
</feature>
<feature type="domain" description="Calcineurin-like phosphoesterase" evidence="3">
    <location>
        <begin position="162"/>
        <end position="351"/>
    </location>
</feature>
<dbReference type="InterPro" id="IPR003961">
    <property type="entry name" value="FN3_dom"/>
</dbReference>
<dbReference type="Gene3D" id="3.60.21.10">
    <property type="match status" value="1"/>
</dbReference>
<name>A0A943EDV3_9FIRM</name>
<dbReference type="PANTHER" id="PTHR45867">
    <property type="entry name" value="PURPLE ACID PHOSPHATASE"/>
    <property type="match status" value="1"/>
</dbReference>
<reference evidence="5" key="1">
    <citation type="submission" date="2021-02" db="EMBL/GenBank/DDBJ databases">
        <title>Infant gut strain persistence is associated with maternal origin, phylogeny, and functional potential including surface adhesion and iron acquisition.</title>
        <authorList>
            <person name="Lou Y.C."/>
        </authorList>
    </citation>
    <scope>NUCLEOTIDE SEQUENCE</scope>
    <source>
        <strain evidence="5">L3_106_000M1_dasL3_106_000M1_concoct_15</strain>
    </source>
</reference>
<dbReference type="SUPFAM" id="SSF49363">
    <property type="entry name" value="Purple acid phosphatase, N-terminal domain"/>
    <property type="match status" value="1"/>
</dbReference>
<dbReference type="CDD" id="cd00063">
    <property type="entry name" value="FN3"/>
    <property type="match status" value="1"/>
</dbReference>
<feature type="chain" id="PRO_5039219682" evidence="2">
    <location>
        <begin position="23"/>
        <end position="432"/>
    </location>
</feature>
<dbReference type="AlphaFoldDB" id="A0A943EDV3"/>
<evidence type="ECO:0000259" key="3">
    <source>
        <dbReference type="Pfam" id="PF00149"/>
    </source>
</evidence>
<dbReference type="Proteomes" id="UP000754226">
    <property type="component" value="Unassembled WGS sequence"/>
</dbReference>
<sequence length="432" mass="49308">MKRRKYALTAAVLLLAALTACFQLPQLAEPRLKIANRIRSLLVRYDLTNRADAYEIRQIMTQDPSTSRTLMWQSQDEDNGALAEIRKKGEPVSQVVKAQSSVLTDNGVTRHLHTAAVTGLTPGTSYEYRVGNDRKRSSWMPLETPAGNTFSALIFPDSQSADYSGWKTLVQKAYKDHPDVSFFVNMGDLVDNGEHAYQWDAWFDALQGVIERIPVAPILGNHETYTLDWKVRRPLAYLQLFQLPAGDARYAGEFYSFDVGEVHFVVLNTQDSELKEWEPNLFKDEAEWLRRDLTGTKKKWKVILMHRDVLQYGFASRPTPREEGFSDTGRFFMPIFDEVQVDAVLTAHLHTFRDRGHIKGFRRDGTGPLYLLTGVAGDVQYRGLWKQHALDEMVAPQPEDRNYLLLQASKEALEFICYDKNGQKMHAVSITK</sequence>
<feature type="domain" description="Purple acid phosphatase N-terminal" evidence="4">
    <location>
        <begin position="59"/>
        <end position="140"/>
    </location>
</feature>
<dbReference type="GO" id="GO:0046872">
    <property type="term" value="F:metal ion binding"/>
    <property type="evidence" value="ECO:0007669"/>
    <property type="project" value="InterPro"/>
</dbReference>
<dbReference type="PANTHER" id="PTHR45867:SF3">
    <property type="entry name" value="ACID PHOSPHATASE TYPE 7"/>
    <property type="match status" value="1"/>
</dbReference>
<evidence type="ECO:0000256" key="2">
    <source>
        <dbReference type="SAM" id="SignalP"/>
    </source>
</evidence>
<dbReference type="InterPro" id="IPR004843">
    <property type="entry name" value="Calcineurin-like_PHP"/>
</dbReference>